<dbReference type="EMBL" id="FQXQ01000002">
    <property type="protein sequence ID" value="SHH55799.1"/>
    <property type="molecule type" value="Genomic_DNA"/>
</dbReference>
<dbReference type="PANTHER" id="PTHR33360">
    <property type="entry name" value="TRANSPOSASE FOR INSERTION SEQUENCE ELEMENT IS200"/>
    <property type="match status" value="1"/>
</dbReference>
<evidence type="ECO:0000259" key="1">
    <source>
        <dbReference type="SMART" id="SM01321"/>
    </source>
</evidence>
<dbReference type="AlphaFoldDB" id="A0A1M5TYH9"/>
<keyword evidence="3" id="KW-1185">Reference proteome</keyword>
<dbReference type="InterPro" id="IPR002686">
    <property type="entry name" value="Transposase_17"/>
</dbReference>
<dbReference type="GO" id="GO:0003677">
    <property type="term" value="F:DNA binding"/>
    <property type="evidence" value="ECO:0007669"/>
    <property type="project" value="InterPro"/>
</dbReference>
<reference evidence="3" key="1">
    <citation type="submission" date="2016-11" db="EMBL/GenBank/DDBJ databases">
        <authorList>
            <person name="Varghese N."/>
            <person name="Submissions S."/>
        </authorList>
    </citation>
    <scope>NUCLEOTIDE SEQUENCE [LARGE SCALE GENOMIC DNA]</scope>
    <source>
        <strain evidence="3">DSM 100572</strain>
    </source>
</reference>
<feature type="domain" description="Transposase IS200-like" evidence="1">
    <location>
        <begin position="20"/>
        <end position="140"/>
    </location>
</feature>
<dbReference type="SUPFAM" id="SSF143422">
    <property type="entry name" value="Transposase IS200-like"/>
    <property type="match status" value="1"/>
</dbReference>
<dbReference type="Gene3D" id="3.30.70.1290">
    <property type="entry name" value="Transposase IS200-like"/>
    <property type="match status" value="1"/>
</dbReference>
<name>A0A1M5TYH9_9FLAO</name>
<dbReference type="Proteomes" id="UP000184109">
    <property type="component" value="Unassembled WGS sequence"/>
</dbReference>
<evidence type="ECO:0000313" key="2">
    <source>
        <dbReference type="EMBL" id="SHH55799.1"/>
    </source>
</evidence>
<dbReference type="NCBIfam" id="NF033573">
    <property type="entry name" value="transpos_IS200"/>
    <property type="match status" value="1"/>
</dbReference>
<dbReference type="InterPro" id="IPR036515">
    <property type="entry name" value="Transposase_17_sf"/>
</dbReference>
<dbReference type="SMART" id="SM01321">
    <property type="entry name" value="Y1_Tnp"/>
    <property type="match status" value="1"/>
</dbReference>
<sequence>MGRIIYLYSMSEYLHKSHNVSVLLYHFVFPSKYRRIIFSKEVDTTLVLVCLEISKRYELNFLEIGTDQDHVHFLVQSVPTYSPTKIVTLLKSILARELFKEHKEIKKKLWGGSLWSSGYFVNTVSKFGDENSISKYVKSQGMEKEYSLLHKDKQLSLF</sequence>
<protein>
    <submittedName>
        <fullName evidence="2">REP element-mobilizing transposase RayT</fullName>
    </submittedName>
</protein>
<organism evidence="2 3">
    <name type="scientific">Wenyingzhuangia marina</name>
    <dbReference type="NCBI Taxonomy" id="1195760"/>
    <lineage>
        <taxon>Bacteria</taxon>
        <taxon>Pseudomonadati</taxon>
        <taxon>Bacteroidota</taxon>
        <taxon>Flavobacteriia</taxon>
        <taxon>Flavobacteriales</taxon>
        <taxon>Flavobacteriaceae</taxon>
        <taxon>Wenyingzhuangia</taxon>
    </lineage>
</organism>
<dbReference type="GO" id="GO:0004803">
    <property type="term" value="F:transposase activity"/>
    <property type="evidence" value="ECO:0007669"/>
    <property type="project" value="InterPro"/>
</dbReference>
<dbReference type="Pfam" id="PF01797">
    <property type="entry name" value="Y1_Tnp"/>
    <property type="match status" value="1"/>
</dbReference>
<accession>A0A1M5TYH9</accession>
<gene>
    <name evidence="2" type="ORF">SAMN05444281_0926</name>
</gene>
<evidence type="ECO:0000313" key="3">
    <source>
        <dbReference type="Proteomes" id="UP000184109"/>
    </source>
</evidence>
<dbReference type="GO" id="GO:0006313">
    <property type="term" value="P:DNA transposition"/>
    <property type="evidence" value="ECO:0007669"/>
    <property type="project" value="InterPro"/>
</dbReference>
<dbReference type="PANTHER" id="PTHR33360:SF4">
    <property type="entry name" value="TRANSPOSASE IS200-LIKE PROTEIN"/>
    <property type="match status" value="1"/>
</dbReference>
<proteinExistence type="predicted"/>